<dbReference type="HOGENOM" id="CLU_081368_0_0_1"/>
<dbReference type="EMBL" id="KN818229">
    <property type="protein sequence ID" value="KIL68276.1"/>
    <property type="molecule type" value="Genomic_DNA"/>
</dbReference>
<keyword evidence="3" id="KW-1185">Reference proteome</keyword>
<dbReference type="OrthoDB" id="3171339at2759"/>
<name>A0A0C2XFQ8_AMAMK</name>
<dbReference type="STRING" id="946122.A0A0C2XFQ8"/>
<dbReference type="InterPro" id="IPR058258">
    <property type="entry name" value="CcmS-like"/>
</dbReference>
<sequence length="204" mass="23488">MPSLTLAHAYKDKDIKTRLDSGDQSKLDDFTRIRFHESRGAALVQAQTAFFGGARLARDRIHWSFPPDKDERVRAAFTWVQDMAYGLATLGLHKYLQHRERGALFINADYRPPDRPEDFAVDYLPFDDLQHSRDQTLQVSVISYNPATTVIVFVFLPSKTGNSIAIWRRKLLVPNNVRLRFQKELAIALFGLKSPQKYDVHVEE</sequence>
<accession>A0A0C2XFQ8</accession>
<organism evidence="2 3">
    <name type="scientific">Amanita muscaria (strain Koide BX008)</name>
    <dbReference type="NCBI Taxonomy" id="946122"/>
    <lineage>
        <taxon>Eukaryota</taxon>
        <taxon>Fungi</taxon>
        <taxon>Dikarya</taxon>
        <taxon>Basidiomycota</taxon>
        <taxon>Agaricomycotina</taxon>
        <taxon>Agaricomycetes</taxon>
        <taxon>Agaricomycetidae</taxon>
        <taxon>Agaricales</taxon>
        <taxon>Pluteineae</taxon>
        <taxon>Amanitaceae</taxon>
        <taxon>Amanita</taxon>
    </lineage>
</organism>
<dbReference type="Proteomes" id="UP000054549">
    <property type="component" value="Unassembled WGS sequence"/>
</dbReference>
<evidence type="ECO:0000313" key="3">
    <source>
        <dbReference type="Proteomes" id="UP000054549"/>
    </source>
</evidence>
<protein>
    <recommendedName>
        <fullName evidence="1">CcmS related domain-containing protein</fullName>
    </recommendedName>
</protein>
<evidence type="ECO:0000259" key="1">
    <source>
        <dbReference type="Pfam" id="PF26617"/>
    </source>
</evidence>
<dbReference type="AlphaFoldDB" id="A0A0C2XFQ8"/>
<proteinExistence type="predicted"/>
<feature type="domain" description="CcmS related" evidence="1">
    <location>
        <begin position="45"/>
        <end position="176"/>
    </location>
</feature>
<evidence type="ECO:0000313" key="2">
    <source>
        <dbReference type="EMBL" id="KIL68276.1"/>
    </source>
</evidence>
<reference evidence="2 3" key="1">
    <citation type="submission" date="2014-04" db="EMBL/GenBank/DDBJ databases">
        <title>Evolutionary Origins and Diversification of the Mycorrhizal Mutualists.</title>
        <authorList>
            <consortium name="DOE Joint Genome Institute"/>
            <consortium name="Mycorrhizal Genomics Consortium"/>
            <person name="Kohler A."/>
            <person name="Kuo A."/>
            <person name="Nagy L.G."/>
            <person name="Floudas D."/>
            <person name="Copeland A."/>
            <person name="Barry K.W."/>
            <person name="Cichocki N."/>
            <person name="Veneault-Fourrey C."/>
            <person name="LaButti K."/>
            <person name="Lindquist E.A."/>
            <person name="Lipzen A."/>
            <person name="Lundell T."/>
            <person name="Morin E."/>
            <person name="Murat C."/>
            <person name="Riley R."/>
            <person name="Ohm R."/>
            <person name="Sun H."/>
            <person name="Tunlid A."/>
            <person name="Henrissat B."/>
            <person name="Grigoriev I.V."/>
            <person name="Hibbett D.S."/>
            <person name="Martin F."/>
        </authorList>
    </citation>
    <scope>NUCLEOTIDE SEQUENCE [LARGE SCALE GENOMIC DNA]</scope>
    <source>
        <strain evidence="2 3">Koide BX008</strain>
    </source>
</reference>
<gene>
    <name evidence="2" type="ORF">M378DRAFT_185292</name>
</gene>
<dbReference type="InParanoid" id="A0A0C2XFQ8"/>
<dbReference type="Pfam" id="PF26617">
    <property type="entry name" value="CcmS-like"/>
    <property type="match status" value="1"/>
</dbReference>